<feature type="transmembrane region" description="Helical" evidence="1">
    <location>
        <begin position="6"/>
        <end position="36"/>
    </location>
</feature>
<evidence type="ECO:0000256" key="1">
    <source>
        <dbReference type="SAM" id="Phobius"/>
    </source>
</evidence>
<dbReference type="RefSeq" id="WP_275299631.1">
    <property type="nucleotide sequence ID" value="NZ_FQXU01000003.1"/>
</dbReference>
<keyword evidence="1" id="KW-0472">Membrane</keyword>
<dbReference type="AlphaFoldDB" id="A0A1M5UED9"/>
<dbReference type="EMBL" id="FQXU01000003">
    <property type="protein sequence ID" value="SHH61023.1"/>
    <property type="molecule type" value="Genomic_DNA"/>
</dbReference>
<keyword evidence="1" id="KW-0812">Transmembrane</keyword>
<accession>A0A1M5UED9</accession>
<gene>
    <name evidence="2" type="ORF">SAMN02745941_00486</name>
</gene>
<sequence length="42" mass="4755">MKNNTLYSLFTAFCVIIFGGIISGFIVVIMFLDFFVKLLFNG</sequence>
<evidence type="ECO:0000313" key="2">
    <source>
        <dbReference type="EMBL" id="SHH61023.1"/>
    </source>
</evidence>
<organism evidence="2 3">
    <name type="scientific">Clostridium intestinale DSM 6191</name>
    <dbReference type="NCBI Taxonomy" id="1121320"/>
    <lineage>
        <taxon>Bacteria</taxon>
        <taxon>Bacillati</taxon>
        <taxon>Bacillota</taxon>
        <taxon>Clostridia</taxon>
        <taxon>Eubacteriales</taxon>
        <taxon>Clostridiaceae</taxon>
        <taxon>Clostridium</taxon>
    </lineage>
</organism>
<name>A0A1M5UED9_9CLOT</name>
<protein>
    <submittedName>
        <fullName evidence="2">Uncharacterized protein</fullName>
    </submittedName>
</protein>
<dbReference type="Proteomes" id="UP000184241">
    <property type="component" value="Unassembled WGS sequence"/>
</dbReference>
<reference evidence="2 3" key="1">
    <citation type="submission" date="2016-11" db="EMBL/GenBank/DDBJ databases">
        <authorList>
            <person name="Jaros S."/>
            <person name="Januszkiewicz K."/>
            <person name="Wedrychowicz H."/>
        </authorList>
    </citation>
    <scope>NUCLEOTIDE SEQUENCE [LARGE SCALE GENOMIC DNA]</scope>
    <source>
        <strain evidence="2 3">DSM 6191</strain>
    </source>
</reference>
<proteinExistence type="predicted"/>
<evidence type="ECO:0000313" key="3">
    <source>
        <dbReference type="Proteomes" id="UP000184241"/>
    </source>
</evidence>
<keyword evidence="1" id="KW-1133">Transmembrane helix</keyword>